<keyword evidence="3" id="KW-1185">Reference proteome</keyword>
<dbReference type="InterPro" id="IPR002539">
    <property type="entry name" value="MaoC-like_dom"/>
</dbReference>
<dbReference type="InterPro" id="IPR052342">
    <property type="entry name" value="MCH/BMMD"/>
</dbReference>
<dbReference type="AlphaFoldDB" id="A0A916IRC9"/>
<dbReference type="Gene3D" id="3.10.129.10">
    <property type="entry name" value="Hotdog Thioesterase"/>
    <property type="match status" value="1"/>
</dbReference>
<evidence type="ECO:0000313" key="2">
    <source>
        <dbReference type="EMBL" id="CAG2133877.1"/>
    </source>
</evidence>
<dbReference type="InterPro" id="IPR029069">
    <property type="entry name" value="HotDog_dom_sf"/>
</dbReference>
<gene>
    <name evidence="2" type="ORF">LMG31506_01261</name>
</gene>
<organism evidence="2 3">
    <name type="scientific">Cupriavidus yeoncheonensis</name>
    <dbReference type="NCBI Taxonomy" id="1462994"/>
    <lineage>
        <taxon>Bacteria</taxon>
        <taxon>Pseudomonadati</taxon>
        <taxon>Pseudomonadota</taxon>
        <taxon>Betaproteobacteria</taxon>
        <taxon>Burkholderiales</taxon>
        <taxon>Burkholderiaceae</taxon>
        <taxon>Cupriavidus</taxon>
    </lineage>
</organism>
<dbReference type="Pfam" id="PF01575">
    <property type="entry name" value="MaoC_dehydratas"/>
    <property type="match status" value="1"/>
</dbReference>
<accession>A0A916IRC9</accession>
<dbReference type="PANTHER" id="PTHR43664">
    <property type="entry name" value="MONOAMINE OXIDASE-RELATED"/>
    <property type="match status" value="1"/>
</dbReference>
<comment type="caution">
    <text evidence="2">The sequence shown here is derived from an EMBL/GenBank/DDBJ whole genome shotgun (WGS) entry which is preliminary data.</text>
</comment>
<dbReference type="CDD" id="cd03454">
    <property type="entry name" value="YdeM"/>
    <property type="match status" value="1"/>
</dbReference>
<dbReference type="PANTHER" id="PTHR43664:SF1">
    <property type="entry name" value="BETA-METHYLMALYL-COA DEHYDRATASE"/>
    <property type="match status" value="1"/>
</dbReference>
<dbReference type="EMBL" id="CAJPUY010000004">
    <property type="protein sequence ID" value="CAG2133877.1"/>
    <property type="molecule type" value="Genomic_DNA"/>
</dbReference>
<name>A0A916IRC9_9BURK</name>
<protein>
    <recommendedName>
        <fullName evidence="1">MaoC-like domain-containing protein</fullName>
    </recommendedName>
</protein>
<evidence type="ECO:0000259" key="1">
    <source>
        <dbReference type="Pfam" id="PF01575"/>
    </source>
</evidence>
<feature type="domain" description="MaoC-like" evidence="1">
    <location>
        <begin position="22"/>
        <end position="130"/>
    </location>
</feature>
<reference evidence="2" key="1">
    <citation type="submission" date="2021-03" db="EMBL/GenBank/DDBJ databases">
        <authorList>
            <person name="Peeters C."/>
        </authorList>
    </citation>
    <scope>NUCLEOTIDE SEQUENCE</scope>
    <source>
        <strain evidence="2">LMG 31506</strain>
    </source>
</reference>
<proteinExistence type="predicted"/>
<sequence>MAHDSGMTADKVYLEDLSEGMVYQSPEYTVDAAQIQAFAREFDPQPFHLDDDTARGTFFGGLAASGWHTAAITMNLLVRSLPLAGGIIGTGGEIAWPRPTRPGDVLRVVSTVLSVVPSGSKPDRGIVTVQSETTNQRGDVCQRLVARLLVFRRAVLGQRA</sequence>
<evidence type="ECO:0000313" key="3">
    <source>
        <dbReference type="Proteomes" id="UP000672934"/>
    </source>
</evidence>
<dbReference type="SUPFAM" id="SSF54637">
    <property type="entry name" value="Thioesterase/thiol ester dehydrase-isomerase"/>
    <property type="match status" value="1"/>
</dbReference>
<dbReference type="Proteomes" id="UP000672934">
    <property type="component" value="Unassembled WGS sequence"/>
</dbReference>